<organism evidence="1 2">
    <name type="scientific">Trifolium medium</name>
    <dbReference type="NCBI Taxonomy" id="97028"/>
    <lineage>
        <taxon>Eukaryota</taxon>
        <taxon>Viridiplantae</taxon>
        <taxon>Streptophyta</taxon>
        <taxon>Embryophyta</taxon>
        <taxon>Tracheophyta</taxon>
        <taxon>Spermatophyta</taxon>
        <taxon>Magnoliopsida</taxon>
        <taxon>eudicotyledons</taxon>
        <taxon>Gunneridae</taxon>
        <taxon>Pentapetalae</taxon>
        <taxon>rosids</taxon>
        <taxon>fabids</taxon>
        <taxon>Fabales</taxon>
        <taxon>Fabaceae</taxon>
        <taxon>Papilionoideae</taxon>
        <taxon>50 kb inversion clade</taxon>
        <taxon>NPAAA clade</taxon>
        <taxon>Hologalegina</taxon>
        <taxon>IRL clade</taxon>
        <taxon>Trifolieae</taxon>
        <taxon>Trifolium</taxon>
    </lineage>
</organism>
<sequence length="65" mass="7087">MPFSWLNPKIWAEVAGRDFVSPGESVADSRRISPGALEFPALFSLEVAGRGLATGFDKKICFVML</sequence>
<protein>
    <submittedName>
        <fullName evidence="1">Uncharacterized protein</fullName>
    </submittedName>
</protein>
<evidence type="ECO:0000313" key="2">
    <source>
        <dbReference type="Proteomes" id="UP000265520"/>
    </source>
</evidence>
<keyword evidence="2" id="KW-1185">Reference proteome</keyword>
<dbReference type="EMBL" id="LXQA011025604">
    <property type="protein sequence ID" value="MCI81704.1"/>
    <property type="molecule type" value="Genomic_DNA"/>
</dbReference>
<dbReference type="AlphaFoldDB" id="A0A392V073"/>
<accession>A0A392V073</accession>
<comment type="caution">
    <text evidence="1">The sequence shown here is derived from an EMBL/GenBank/DDBJ whole genome shotgun (WGS) entry which is preliminary data.</text>
</comment>
<reference evidence="1 2" key="1">
    <citation type="journal article" date="2018" name="Front. Plant Sci.">
        <title>Red Clover (Trifolium pratense) and Zigzag Clover (T. medium) - A Picture of Genomic Similarities and Differences.</title>
        <authorList>
            <person name="Dluhosova J."/>
            <person name="Istvanek J."/>
            <person name="Nedelnik J."/>
            <person name="Repkova J."/>
        </authorList>
    </citation>
    <scope>NUCLEOTIDE SEQUENCE [LARGE SCALE GENOMIC DNA]</scope>
    <source>
        <strain evidence="2">cv. 10/8</strain>
        <tissue evidence="1">Leaf</tissue>
    </source>
</reference>
<name>A0A392V073_9FABA</name>
<dbReference type="Proteomes" id="UP000265520">
    <property type="component" value="Unassembled WGS sequence"/>
</dbReference>
<proteinExistence type="predicted"/>
<evidence type="ECO:0000313" key="1">
    <source>
        <dbReference type="EMBL" id="MCI81704.1"/>
    </source>
</evidence>